<feature type="transmembrane region" description="Helical" evidence="1">
    <location>
        <begin position="460"/>
        <end position="480"/>
    </location>
</feature>
<dbReference type="AlphaFoldDB" id="A0A1X0IM90"/>
<feature type="transmembrane region" description="Helical" evidence="1">
    <location>
        <begin position="426"/>
        <end position="448"/>
    </location>
</feature>
<comment type="caution">
    <text evidence="2">The sequence shown here is derived from an EMBL/GenBank/DDBJ whole genome shotgun (WGS) entry which is preliminary data.</text>
</comment>
<dbReference type="Proteomes" id="UP000192534">
    <property type="component" value="Unassembled WGS sequence"/>
</dbReference>
<feature type="transmembrane region" description="Helical" evidence="1">
    <location>
        <begin position="92"/>
        <end position="112"/>
    </location>
</feature>
<protein>
    <recommendedName>
        <fullName evidence="4">Glycosyltransferase RgtA/B/C/D-like domain-containing protein</fullName>
    </recommendedName>
</protein>
<name>A0A1X0IM90_MYCRH</name>
<gene>
    <name evidence="2" type="ORF">BST42_23575</name>
</gene>
<feature type="transmembrane region" description="Helical" evidence="1">
    <location>
        <begin position="308"/>
        <end position="334"/>
    </location>
</feature>
<evidence type="ECO:0000313" key="3">
    <source>
        <dbReference type="Proteomes" id="UP000192534"/>
    </source>
</evidence>
<keyword evidence="1" id="KW-0472">Membrane</keyword>
<accession>A0A1X0IM90</accession>
<feature type="transmembrane region" description="Helical" evidence="1">
    <location>
        <begin position="140"/>
        <end position="158"/>
    </location>
</feature>
<proteinExistence type="predicted"/>
<sequence>MITQERGFRLVLGVLAFAAMTAATSMIGWYHIFTGFFRDNDDEGYFLFSLKSFLDSGWHYDGTTGYGPFYYEFWGSVLSISGFEVGHDNSRLMTLFAWVLTCVLFGLSAWWITRSAMIGLLTQYCTFLALFSLAREPMHPAAIIALLLSVIVVFACFVREHTARLPLALLGGAVMALILIKINIGVFALAAVALVAVVTYPALRRIRWVRPLGEFGVVALPLLLMNSKLSEPWTRHFAFHISAAALAVVITLRAREVDQRDSRELWWLGGGFAFCGAAVFLVLVAAGTTPSTILDGTIILPLRFPNLLSFPLLLPSWTYILDLLAVAGAIGYWYATRNLESLQGVWWIYLSASLSFLIGLAMVTSVSMPMNNLSPLVFATFAWAALARLPNQPPAKERTAFVRSLLPPMAVLQTLQAFPIPFVQSYWGGLLLIPVGMLCIANGIRWVASTRNQHAPKTHLARVCATTAAVGVAILMGLHVSQVFKYVRAAFEGSTPLGLRGAEMVRDSPDKAANVKATVAKIEAQCQSLVGHPEMASFYLWTDHKLPAGYDPTSWSLLFDGAPQQKAVQVMRSLPGLCVLENKPQIEFFWGPDSMKLPNDTLNRYFNSEFSTIAEFGDYTIKQQKTRN</sequence>
<feature type="transmembrane region" description="Helical" evidence="1">
    <location>
        <begin position="266"/>
        <end position="288"/>
    </location>
</feature>
<feature type="transmembrane region" description="Helical" evidence="1">
    <location>
        <begin position="208"/>
        <end position="225"/>
    </location>
</feature>
<dbReference type="OrthoDB" id="189154at2"/>
<evidence type="ECO:0008006" key="4">
    <source>
        <dbReference type="Google" id="ProtNLM"/>
    </source>
</evidence>
<keyword evidence="1" id="KW-1133">Transmembrane helix</keyword>
<evidence type="ECO:0000313" key="2">
    <source>
        <dbReference type="EMBL" id="ORB49234.1"/>
    </source>
</evidence>
<feature type="transmembrane region" description="Helical" evidence="1">
    <location>
        <begin position="346"/>
        <end position="366"/>
    </location>
</feature>
<organism evidence="2 3">
    <name type="scientific">Mycolicibacterium rhodesiae</name>
    <name type="common">Mycobacterium rhodesiae</name>
    <dbReference type="NCBI Taxonomy" id="36814"/>
    <lineage>
        <taxon>Bacteria</taxon>
        <taxon>Bacillati</taxon>
        <taxon>Actinomycetota</taxon>
        <taxon>Actinomycetes</taxon>
        <taxon>Mycobacteriales</taxon>
        <taxon>Mycobacteriaceae</taxon>
        <taxon>Mycolicibacterium</taxon>
    </lineage>
</organism>
<reference evidence="2 3" key="1">
    <citation type="submission" date="2016-12" db="EMBL/GenBank/DDBJ databases">
        <title>The new phylogeny of genus Mycobacterium.</title>
        <authorList>
            <person name="Tortoli E."/>
            <person name="Trovato A."/>
            <person name="Cirillo D.M."/>
        </authorList>
    </citation>
    <scope>NUCLEOTIDE SEQUENCE [LARGE SCALE GENOMIC DNA]</scope>
    <source>
        <strain evidence="2 3">DSM 44223</strain>
    </source>
</reference>
<keyword evidence="1" id="KW-0812">Transmembrane</keyword>
<keyword evidence="3" id="KW-1185">Reference proteome</keyword>
<feature type="transmembrane region" description="Helical" evidence="1">
    <location>
        <begin position="237"/>
        <end position="254"/>
    </location>
</feature>
<evidence type="ECO:0000256" key="1">
    <source>
        <dbReference type="SAM" id="Phobius"/>
    </source>
</evidence>
<dbReference type="EMBL" id="MVIH01000015">
    <property type="protein sequence ID" value="ORB49234.1"/>
    <property type="molecule type" value="Genomic_DNA"/>
</dbReference>
<feature type="transmembrane region" description="Helical" evidence="1">
    <location>
        <begin position="117"/>
        <end position="134"/>
    </location>
</feature>
<feature type="transmembrane region" description="Helical" evidence="1">
    <location>
        <begin position="12"/>
        <end position="32"/>
    </location>
</feature>
<dbReference type="RefSeq" id="WP_083121744.1">
    <property type="nucleotide sequence ID" value="NZ_JACKUO010000035.1"/>
</dbReference>